<evidence type="ECO:0000256" key="2">
    <source>
        <dbReference type="SAM" id="Phobius"/>
    </source>
</evidence>
<feature type="region of interest" description="Disordered" evidence="1">
    <location>
        <begin position="183"/>
        <end position="203"/>
    </location>
</feature>
<dbReference type="EMBL" id="JAAHCF010000036">
    <property type="protein sequence ID" value="KAK8149834.1"/>
    <property type="molecule type" value="Genomic_DNA"/>
</dbReference>
<feature type="compositionally biased region" description="Polar residues" evidence="1">
    <location>
        <begin position="183"/>
        <end position="199"/>
    </location>
</feature>
<feature type="transmembrane region" description="Helical" evidence="2">
    <location>
        <begin position="129"/>
        <end position="155"/>
    </location>
</feature>
<name>A0AAW0S5E0_9HYPO</name>
<sequence>MSAATKPKHSLIESLEVFEEHSVRCLLHDLPSFPLHHNPRRLSSSHSLFLNLFYTLETSHKGIRKPGQNSQSHMEDDTAFFPLRLSPLEQWTDFGDDGHHGFTTGAPGDLSALIPLMADKTPEACAARLALLVILCIVFLCCTGIFLYWLIFCLWNKWKIYWQGNRRHLSGLQKFRNLWPQQSAADTNPPSSNAHSSAEQSRRLHWRARVRENLSGRKARASGSGVLQDSVIEPPMPAATTDSRQYVAYMV</sequence>
<keyword evidence="2" id="KW-0472">Membrane</keyword>
<evidence type="ECO:0000313" key="4">
    <source>
        <dbReference type="Proteomes" id="UP001397290"/>
    </source>
</evidence>
<keyword evidence="4" id="KW-1185">Reference proteome</keyword>
<accession>A0AAW0S5E0</accession>
<dbReference type="AlphaFoldDB" id="A0AAW0S5E0"/>
<reference evidence="3 4" key="1">
    <citation type="submission" date="2020-02" db="EMBL/GenBank/DDBJ databases">
        <title>Comparative genomics of the hypocrealean fungal genus Beauvera.</title>
        <authorList>
            <person name="Showalter D.N."/>
            <person name="Bushley K.E."/>
            <person name="Rehner S.A."/>
        </authorList>
    </citation>
    <scope>NUCLEOTIDE SEQUENCE [LARGE SCALE GENOMIC DNA]</scope>
    <source>
        <strain evidence="3 4">ARSEF4384</strain>
    </source>
</reference>
<keyword evidence="2" id="KW-1133">Transmembrane helix</keyword>
<gene>
    <name evidence="3" type="ORF">G3M48_005446</name>
</gene>
<comment type="caution">
    <text evidence="3">The sequence shown here is derived from an EMBL/GenBank/DDBJ whole genome shotgun (WGS) entry which is preliminary data.</text>
</comment>
<keyword evidence="2" id="KW-0812">Transmembrane</keyword>
<evidence type="ECO:0000313" key="3">
    <source>
        <dbReference type="EMBL" id="KAK8149834.1"/>
    </source>
</evidence>
<organism evidence="3 4">
    <name type="scientific">Beauveria asiatica</name>
    <dbReference type="NCBI Taxonomy" id="1069075"/>
    <lineage>
        <taxon>Eukaryota</taxon>
        <taxon>Fungi</taxon>
        <taxon>Dikarya</taxon>
        <taxon>Ascomycota</taxon>
        <taxon>Pezizomycotina</taxon>
        <taxon>Sordariomycetes</taxon>
        <taxon>Hypocreomycetidae</taxon>
        <taxon>Hypocreales</taxon>
        <taxon>Cordycipitaceae</taxon>
        <taxon>Beauveria</taxon>
    </lineage>
</organism>
<protein>
    <submittedName>
        <fullName evidence="3">Uncharacterized protein</fullName>
    </submittedName>
</protein>
<dbReference type="Proteomes" id="UP001397290">
    <property type="component" value="Unassembled WGS sequence"/>
</dbReference>
<evidence type="ECO:0000256" key="1">
    <source>
        <dbReference type="SAM" id="MobiDB-lite"/>
    </source>
</evidence>
<proteinExistence type="predicted"/>